<name>A0A9N9LIX6_9HELO</name>
<sequence length="223" mass="25623">MDSSTPKVEKSPRTFTLFPTLPTELRLKIWHFILPGPRDVIIKYEFSRSQSSRIPLTTWKSPTPIPQILHINREAREVGLKYLTPALPHIYMNLPLDTFVLGNGTSAHRVDYPLLDILLGGDYQGDDVVGKIQRLKMDEREEDYGRSFFVFDEVRQFGGLRLVTIFLDDEEDGDVSLSFGVMRERLESVKRRYPEWRVPRIEVRRSGGCEVGVLEGDNTGRGE</sequence>
<keyword evidence="3" id="KW-1185">Reference proteome</keyword>
<dbReference type="PANTHER" id="PTHR35910">
    <property type="entry name" value="2EXR DOMAIN-CONTAINING PROTEIN"/>
    <property type="match status" value="1"/>
</dbReference>
<accession>A0A9N9LIX6</accession>
<evidence type="ECO:0000313" key="3">
    <source>
        <dbReference type="Proteomes" id="UP000701801"/>
    </source>
</evidence>
<dbReference type="Pfam" id="PF20150">
    <property type="entry name" value="2EXR"/>
    <property type="match status" value="1"/>
</dbReference>
<evidence type="ECO:0000313" key="2">
    <source>
        <dbReference type="EMBL" id="CAG8974583.1"/>
    </source>
</evidence>
<dbReference type="EMBL" id="CAJVRM010000109">
    <property type="protein sequence ID" value="CAG8974583.1"/>
    <property type="molecule type" value="Genomic_DNA"/>
</dbReference>
<dbReference type="AlphaFoldDB" id="A0A9N9LIX6"/>
<gene>
    <name evidence="2" type="ORF">HYALB_00004380</name>
</gene>
<evidence type="ECO:0000259" key="1">
    <source>
        <dbReference type="Pfam" id="PF20150"/>
    </source>
</evidence>
<protein>
    <recommendedName>
        <fullName evidence="1">2EXR domain-containing protein</fullName>
    </recommendedName>
</protein>
<dbReference type="InterPro" id="IPR045518">
    <property type="entry name" value="2EXR"/>
</dbReference>
<reference evidence="2" key="1">
    <citation type="submission" date="2021-07" db="EMBL/GenBank/DDBJ databases">
        <authorList>
            <person name="Durling M."/>
        </authorList>
    </citation>
    <scope>NUCLEOTIDE SEQUENCE</scope>
</reference>
<comment type="caution">
    <text evidence="2">The sequence shown here is derived from an EMBL/GenBank/DDBJ whole genome shotgun (WGS) entry which is preliminary data.</text>
</comment>
<dbReference type="PANTHER" id="PTHR35910:SF6">
    <property type="entry name" value="2EXR DOMAIN-CONTAINING PROTEIN"/>
    <property type="match status" value="1"/>
</dbReference>
<dbReference type="Proteomes" id="UP000701801">
    <property type="component" value="Unassembled WGS sequence"/>
</dbReference>
<dbReference type="OrthoDB" id="3506358at2759"/>
<organism evidence="2 3">
    <name type="scientific">Hymenoscyphus albidus</name>
    <dbReference type="NCBI Taxonomy" id="595503"/>
    <lineage>
        <taxon>Eukaryota</taxon>
        <taxon>Fungi</taxon>
        <taxon>Dikarya</taxon>
        <taxon>Ascomycota</taxon>
        <taxon>Pezizomycotina</taxon>
        <taxon>Leotiomycetes</taxon>
        <taxon>Helotiales</taxon>
        <taxon>Helotiaceae</taxon>
        <taxon>Hymenoscyphus</taxon>
    </lineage>
</organism>
<feature type="domain" description="2EXR" evidence="1">
    <location>
        <begin position="15"/>
        <end position="98"/>
    </location>
</feature>
<proteinExistence type="predicted"/>